<evidence type="ECO:0000313" key="9">
    <source>
        <dbReference type="Proteomes" id="UP001579974"/>
    </source>
</evidence>
<evidence type="ECO:0000313" key="8">
    <source>
        <dbReference type="EMBL" id="MFB5189468.1"/>
    </source>
</evidence>
<protein>
    <submittedName>
        <fullName evidence="8">ABC transporter permease</fullName>
    </submittedName>
</protein>
<name>A0ABV5ABB1_9BACL</name>
<sequence length="326" mass="36348">MYILKRFLFYVSIFWAAITLNFILPRMMPGNAASSVIARARGQMPPQAIKALELAFGINNHTPMIKQYFGYLWNTLHGDFGVSFTYFPEPVVQVIRSALPWTLFLIGSSTILGFLIGTVLGIYSGWRRDSMLADGAPSLLFMILNSIPQFWVALVFLFILSYKLGWFPIAHAYDISIPVTFSWQFVLSVLYYATLPLLALVITSLGGWSIGMRNNLVSVLSEDYIMLAHMKGLPDRQIMMNYGARNAMLPQITGFALAIGGIVGGAVVVEVVFSYPGIGYALYQAVSNHDYPLMQTIFLIIVIAVLLANFLVDVLYSWLDPRVADV</sequence>
<keyword evidence="5 6" id="KW-0472">Membrane</keyword>
<evidence type="ECO:0000256" key="4">
    <source>
        <dbReference type="ARBA" id="ARBA00022989"/>
    </source>
</evidence>
<gene>
    <name evidence="8" type="ORF">KKP3000_002740</name>
</gene>
<keyword evidence="9" id="KW-1185">Reference proteome</keyword>
<comment type="subcellular location">
    <subcellularLocation>
        <location evidence="6">Cell membrane</location>
        <topology evidence="6">Multi-pass membrane protein</topology>
    </subcellularLocation>
    <subcellularLocation>
        <location evidence="1">Membrane</location>
        <topology evidence="1">Multi-pass membrane protein</topology>
    </subcellularLocation>
</comment>
<organism evidence="8 9">
    <name type="scientific">Alicyclobacillus fastidiosus</name>
    <dbReference type="NCBI Taxonomy" id="392011"/>
    <lineage>
        <taxon>Bacteria</taxon>
        <taxon>Bacillati</taxon>
        <taxon>Bacillota</taxon>
        <taxon>Bacilli</taxon>
        <taxon>Bacillales</taxon>
        <taxon>Alicyclobacillaceae</taxon>
        <taxon>Alicyclobacillus</taxon>
    </lineage>
</organism>
<dbReference type="InterPro" id="IPR035906">
    <property type="entry name" value="MetI-like_sf"/>
</dbReference>
<evidence type="ECO:0000256" key="3">
    <source>
        <dbReference type="ARBA" id="ARBA00022692"/>
    </source>
</evidence>
<dbReference type="EMBL" id="JBDXSU010000003">
    <property type="protein sequence ID" value="MFB5189468.1"/>
    <property type="molecule type" value="Genomic_DNA"/>
</dbReference>
<evidence type="ECO:0000256" key="2">
    <source>
        <dbReference type="ARBA" id="ARBA00022448"/>
    </source>
</evidence>
<feature type="transmembrane region" description="Helical" evidence="6">
    <location>
        <begin position="252"/>
        <end position="273"/>
    </location>
</feature>
<feature type="transmembrane region" description="Helical" evidence="6">
    <location>
        <begin position="101"/>
        <end position="126"/>
    </location>
</feature>
<dbReference type="PANTHER" id="PTHR43376">
    <property type="entry name" value="OLIGOPEPTIDE TRANSPORT SYSTEM PERMEASE PROTEIN"/>
    <property type="match status" value="1"/>
</dbReference>
<dbReference type="Pfam" id="PF00528">
    <property type="entry name" value="BPD_transp_1"/>
    <property type="match status" value="1"/>
</dbReference>
<feature type="domain" description="ABC transmembrane type-1" evidence="7">
    <location>
        <begin position="99"/>
        <end position="312"/>
    </location>
</feature>
<proteinExistence type="inferred from homology"/>
<keyword evidence="3 6" id="KW-0812">Transmembrane</keyword>
<feature type="transmembrane region" description="Helical" evidence="6">
    <location>
        <begin position="181"/>
        <end position="203"/>
    </location>
</feature>
<evidence type="ECO:0000256" key="5">
    <source>
        <dbReference type="ARBA" id="ARBA00023136"/>
    </source>
</evidence>
<keyword evidence="4 6" id="KW-1133">Transmembrane helix</keyword>
<evidence type="ECO:0000256" key="1">
    <source>
        <dbReference type="ARBA" id="ARBA00004141"/>
    </source>
</evidence>
<dbReference type="InterPro" id="IPR000515">
    <property type="entry name" value="MetI-like"/>
</dbReference>
<dbReference type="PROSITE" id="PS50928">
    <property type="entry name" value="ABC_TM1"/>
    <property type="match status" value="1"/>
</dbReference>
<comment type="similarity">
    <text evidence="6">Belongs to the binding-protein-dependent transport system permease family.</text>
</comment>
<keyword evidence="2 6" id="KW-0813">Transport</keyword>
<dbReference type="Proteomes" id="UP001579974">
    <property type="component" value="Unassembled WGS sequence"/>
</dbReference>
<feature type="transmembrane region" description="Helical" evidence="6">
    <location>
        <begin position="7"/>
        <end position="24"/>
    </location>
</feature>
<reference evidence="8 9" key="1">
    <citation type="journal article" date="2024" name="Int. J. Mol. Sci.">
        <title>Exploration of Alicyclobacillus spp. Genome in Search of Antibiotic Resistance.</title>
        <authorList>
            <person name="Bucka-Kolendo J."/>
            <person name="Kiousi D.E."/>
            <person name="Dekowska A."/>
            <person name="Mikolajczuk-Szczyrba A."/>
            <person name="Karadedos D.M."/>
            <person name="Michael P."/>
            <person name="Galanis A."/>
            <person name="Sokolowska B."/>
        </authorList>
    </citation>
    <scope>NUCLEOTIDE SEQUENCE [LARGE SCALE GENOMIC DNA]</scope>
    <source>
        <strain evidence="8 9">KKP 3000</strain>
    </source>
</reference>
<dbReference type="PANTHER" id="PTHR43376:SF1">
    <property type="entry name" value="OLIGOPEPTIDE TRANSPORT SYSTEM PERMEASE PROTEIN"/>
    <property type="match status" value="1"/>
</dbReference>
<dbReference type="RefSeq" id="WP_275475467.1">
    <property type="nucleotide sequence ID" value="NZ_CP162940.1"/>
</dbReference>
<dbReference type="CDD" id="cd06261">
    <property type="entry name" value="TM_PBP2"/>
    <property type="match status" value="1"/>
</dbReference>
<evidence type="ECO:0000259" key="7">
    <source>
        <dbReference type="PROSITE" id="PS50928"/>
    </source>
</evidence>
<dbReference type="SUPFAM" id="SSF161098">
    <property type="entry name" value="MetI-like"/>
    <property type="match status" value="1"/>
</dbReference>
<accession>A0ABV5ABB1</accession>
<feature type="transmembrane region" description="Helical" evidence="6">
    <location>
        <begin position="293"/>
        <end position="312"/>
    </location>
</feature>
<feature type="transmembrane region" description="Helical" evidence="6">
    <location>
        <begin position="138"/>
        <end position="161"/>
    </location>
</feature>
<dbReference type="Gene3D" id="1.10.3720.10">
    <property type="entry name" value="MetI-like"/>
    <property type="match status" value="1"/>
</dbReference>
<evidence type="ECO:0000256" key="6">
    <source>
        <dbReference type="RuleBase" id="RU363032"/>
    </source>
</evidence>
<comment type="caution">
    <text evidence="8">The sequence shown here is derived from an EMBL/GenBank/DDBJ whole genome shotgun (WGS) entry which is preliminary data.</text>
</comment>